<dbReference type="Gene3D" id="3.10.10.10">
    <property type="entry name" value="HIV Type 1 Reverse Transcriptase, subunit A, domain 1"/>
    <property type="match status" value="1"/>
</dbReference>
<evidence type="ECO:0000313" key="2">
    <source>
        <dbReference type="Proteomes" id="UP000186922"/>
    </source>
</evidence>
<protein>
    <submittedName>
        <fullName evidence="1">Uncharacterized protein</fullName>
    </submittedName>
</protein>
<accession>A0A1D1W1U9</accession>
<organism evidence="1 2">
    <name type="scientific">Ramazzottius varieornatus</name>
    <name type="common">Water bear</name>
    <name type="synonym">Tardigrade</name>
    <dbReference type="NCBI Taxonomy" id="947166"/>
    <lineage>
        <taxon>Eukaryota</taxon>
        <taxon>Metazoa</taxon>
        <taxon>Ecdysozoa</taxon>
        <taxon>Tardigrada</taxon>
        <taxon>Eutardigrada</taxon>
        <taxon>Parachela</taxon>
        <taxon>Hypsibioidea</taxon>
        <taxon>Ramazzottiidae</taxon>
        <taxon>Ramazzottius</taxon>
    </lineage>
</organism>
<dbReference type="SUPFAM" id="SSF56672">
    <property type="entry name" value="DNA/RNA polymerases"/>
    <property type="match status" value="1"/>
</dbReference>
<sequence>MQHFPSQAYGVILRTDVLAQFNVMIDVVKNQVPMDKNSMAKTAFIADGGLYEFTVMPFGVVNAPLTTSG</sequence>
<dbReference type="EMBL" id="BDGG01000015">
    <property type="protein sequence ID" value="GAV07532.1"/>
    <property type="molecule type" value="Genomic_DNA"/>
</dbReference>
<name>A0A1D1W1U9_RAMVA</name>
<comment type="caution">
    <text evidence="1">The sequence shown here is derived from an EMBL/GenBank/DDBJ whole genome shotgun (WGS) entry which is preliminary data.</text>
</comment>
<dbReference type="OrthoDB" id="1430630at2759"/>
<reference evidence="1 2" key="1">
    <citation type="journal article" date="2016" name="Nat. Commun.">
        <title>Extremotolerant tardigrade genome and improved radiotolerance of human cultured cells by tardigrade-unique protein.</title>
        <authorList>
            <person name="Hashimoto T."/>
            <person name="Horikawa D.D."/>
            <person name="Saito Y."/>
            <person name="Kuwahara H."/>
            <person name="Kozuka-Hata H."/>
            <person name="Shin-I T."/>
            <person name="Minakuchi Y."/>
            <person name="Ohishi K."/>
            <person name="Motoyama A."/>
            <person name="Aizu T."/>
            <person name="Enomoto A."/>
            <person name="Kondo K."/>
            <person name="Tanaka S."/>
            <person name="Hara Y."/>
            <person name="Koshikawa S."/>
            <person name="Sagara H."/>
            <person name="Miura T."/>
            <person name="Yokobori S."/>
            <person name="Miyagawa K."/>
            <person name="Suzuki Y."/>
            <person name="Kubo T."/>
            <person name="Oyama M."/>
            <person name="Kohara Y."/>
            <person name="Fujiyama A."/>
            <person name="Arakawa K."/>
            <person name="Katayama T."/>
            <person name="Toyoda A."/>
            <person name="Kunieda T."/>
        </authorList>
    </citation>
    <scope>NUCLEOTIDE SEQUENCE [LARGE SCALE GENOMIC DNA]</scope>
    <source>
        <strain evidence="1 2">YOKOZUNA-1</strain>
    </source>
</reference>
<dbReference type="InterPro" id="IPR043502">
    <property type="entry name" value="DNA/RNA_pol_sf"/>
</dbReference>
<keyword evidence="2" id="KW-1185">Reference proteome</keyword>
<proteinExistence type="predicted"/>
<dbReference type="AlphaFoldDB" id="A0A1D1W1U9"/>
<evidence type="ECO:0000313" key="1">
    <source>
        <dbReference type="EMBL" id="GAV07532.1"/>
    </source>
</evidence>
<gene>
    <name evidence="1" type="primary">RvY_17357-1</name>
    <name evidence="1" type="synonym">RvY_17357.1</name>
    <name evidence="1" type="ORF">RvY_17357</name>
</gene>
<dbReference type="Proteomes" id="UP000186922">
    <property type="component" value="Unassembled WGS sequence"/>
</dbReference>